<comment type="subcellular location">
    <subcellularLocation>
        <location evidence="1">Membrane</location>
        <topology evidence="1">Single-pass type I membrane protein</topology>
    </subcellularLocation>
</comment>
<feature type="transmembrane region" description="Helical" evidence="13">
    <location>
        <begin position="600"/>
        <end position="623"/>
    </location>
</feature>
<evidence type="ECO:0000256" key="5">
    <source>
        <dbReference type="ARBA" id="ARBA00022729"/>
    </source>
</evidence>
<dbReference type="Pfam" id="PF00560">
    <property type="entry name" value="LRR_1"/>
    <property type="match status" value="6"/>
</dbReference>
<keyword evidence="2" id="KW-0433">Leucine-rich repeat</keyword>
<keyword evidence="6" id="KW-0677">Repeat</keyword>
<reference evidence="15" key="1">
    <citation type="journal article" date="2023" name="Science">
        <title>Elucidation of the pathway for biosynthesis of saponin adjuvants from the soapbark tree.</title>
        <authorList>
            <person name="Reed J."/>
            <person name="Orme A."/>
            <person name="El-Demerdash A."/>
            <person name="Owen C."/>
            <person name="Martin L.B.B."/>
            <person name="Misra R.C."/>
            <person name="Kikuchi S."/>
            <person name="Rejzek M."/>
            <person name="Martin A.C."/>
            <person name="Harkess A."/>
            <person name="Leebens-Mack J."/>
            <person name="Louveau T."/>
            <person name="Stephenson M.J."/>
            <person name="Osbourn A."/>
        </authorList>
    </citation>
    <scope>NUCLEOTIDE SEQUENCE</scope>
    <source>
        <strain evidence="15">S10</strain>
    </source>
</reference>
<feature type="domain" description="Protein kinase" evidence="14">
    <location>
        <begin position="672"/>
        <end position="953"/>
    </location>
</feature>
<dbReference type="GO" id="GO:0005524">
    <property type="term" value="F:ATP binding"/>
    <property type="evidence" value="ECO:0007669"/>
    <property type="project" value="UniProtKB-KW"/>
</dbReference>
<evidence type="ECO:0000259" key="14">
    <source>
        <dbReference type="PROSITE" id="PS50011"/>
    </source>
</evidence>
<keyword evidence="12" id="KW-0325">Glycoprotein</keyword>
<dbReference type="PANTHER" id="PTHR48056:SF40">
    <property type="entry name" value="LEUCINE-RICH REPEAT RECEPTOR-LIKE TYROSINE-PROTEIN KINASE PXC3"/>
    <property type="match status" value="1"/>
</dbReference>
<evidence type="ECO:0000256" key="11">
    <source>
        <dbReference type="ARBA" id="ARBA00023170"/>
    </source>
</evidence>
<keyword evidence="8" id="KW-0067">ATP-binding</keyword>
<keyword evidence="3" id="KW-0808">Transferase</keyword>
<dbReference type="FunFam" id="1.10.510.10:FF:000388">
    <property type="entry name" value="Leucine-rich repeat receptor-like tyrosine-protein kinase PXC3"/>
    <property type="match status" value="1"/>
</dbReference>
<keyword evidence="16" id="KW-1185">Reference proteome</keyword>
<dbReference type="InterPro" id="IPR001611">
    <property type="entry name" value="Leu-rich_rpt"/>
</dbReference>
<dbReference type="InterPro" id="IPR008266">
    <property type="entry name" value="Tyr_kinase_AS"/>
</dbReference>
<dbReference type="PRINTS" id="PR00019">
    <property type="entry name" value="LEURICHRPT"/>
</dbReference>
<keyword evidence="5" id="KW-0732">Signal</keyword>
<dbReference type="PROSITE" id="PS00109">
    <property type="entry name" value="PROTEIN_KINASE_TYR"/>
    <property type="match status" value="1"/>
</dbReference>
<dbReference type="Proteomes" id="UP001163823">
    <property type="component" value="Chromosome 4"/>
</dbReference>
<dbReference type="Pfam" id="PF07714">
    <property type="entry name" value="PK_Tyr_Ser-Thr"/>
    <property type="match status" value="1"/>
</dbReference>
<evidence type="ECO:0000256" key="4">
    <source>
        <dbReference type="ARBA" id="ARBA00022692"/>
    </source>
</evidence>
<comment type="caution">
    <text evidence="15">The sequence shown here is derived from an EMBL/GenBank/DDBJ whole genome shotgun (WGS) entry which is preliminary data.</text>
</comment>
<evidence type="ECO:0000256" key="6">
    <source>
        <dbReference type="ARBA" id="ARBA00022737"/>
    </source>
</evidence>
<dbReference type="Gene3D" id="1.10.510.10">
    <property type="entry name" value="Transferase(Phosphotransferase) domain 1"/>
    <property type="match status" value="1"/>
</dbReference>
<dbReference type="GO" id="GO:0004672">
    <property type="term" value="F:protein kinase activity"/>
    <property type="evidence" value="ECO:0007669"/>
    <property type="project" value="InterPro"/>
</dbReference>
<dbReference type="Pfam" id="PF13855">
    <property type="entry name" value="LRR_8"/>
    <property type="match status" value="2"/>
</dbReference>
<keyword evidence="4 13" id="KW-0812">Transmembrane</keyword>
<dbReference type="SMART" id="SM00369">
    <property type="entry name" value="LRR_TYP"/>
    <property type="match status" value="8"/>
</dbReference>
<keyword evidence="15" id="KW-0418">Kinase</keyword>
<gene>
    <name evidence="15" type="ORF">O6P43_010142</name>
</gene>
<evidence type="ECO:0000256" key="3">
    <source>
        <dbReference type="ARBA" id="ARBA00022679"/>
    </source>
</evidence>
<accession>A0AAD7VE03</accession>
<dbReference type="InterPro" id="IPR000719">
    <property type="entry name" value="Prot_kinase_dom"/>
</dbReference>
<protein>
    <submittedName>
        <fullName evidence="15">Leucine-rich repeat protein kinase family protein</fullName>
    </submittedName>
</protein>
<evidence type="ECO:0000313" key="15">
    <source>
        <dbReference type="EMBL" id="KAJ7972218.1"/>
    </source>
</evidence>
<evidence type="ECO:0000256" key="10">
    <source>
        <dbReference type="ARBA" id="ARBA00023136"/>
    </source>
</evidence>
<dbReference type="Gene3D" id="3.30.200.20">
    <property type="entry name" value="Phosphorylase Kinase, domain 1"/>
    <property type="match status" value="1"/>
</dbReference>
<dbReference type="GO" id="GO:0033612">
    <property type="term" value="F:receptor serine/threonine kinase binding"/>
    <property type="evidence" value="ECO:0007669"/>
    <property type="project" value="TreeGrafter"/>
</dbReference>
<evidence type="ECO:0000256" key="8">
    <source>
        <dbReference type="ARBA" id="ARBA00022840"/>
    </source>
</evidence>
<evidence type="ECO:0000313" key="16">
    <source>
        <dbReference type="Proteomes" id="UP001163823"/>
    </source>
</evidence>
<name>A0AAD7VE03_QUISA</name>
<dbReference type="InterPro" id="IPR032675">
    <property type="entry name" value="LRR_dom_sf"/>
</dbReference>
<evidence type="ECO:0000256" key="1">
    <source>
        <dbReference type="ARBA" id="ARBA00004479"/>
    </source>
</evidence>
<dbReference type="InterPro" id="IPR001245">
    <property type="entry name" value="Ser-Thr/Tyr_kinase_cat_dom"/>
</dbReference>
<dbReference type="FunFam" id="3.80.10.10:FF:000095">
    <property type="entry name" value="LRR receptor-like serine/threonine-protein kinase GSO1"/>
    <property type="match status" value="2"/>
</dbReference>
<evidence type="ECO:0000256" key="13">
    <source>
        <dbReference type="SAM" id="Phobius"/>
    </source>
</evidence>
<dbReference type="InterPro" id="IPR050647">
    <property type="entry name" value="Plant_LRR-RLKs"/>
</dbReference>
<keyword evidence="11" id="KW-0675">Receptor</keyword>
<evidence type="ECO:0000256" key="9">
    <source>
        <dbReference type="ARBA" id="ARBA00022989"/>
    </source>
</evidence>
<dbReference type="EMBL" id="JARAOO010000004">
    <property type="protein sequence ID" value="KAJ7972218.1"/>
    <property type="molecule type" value="Genomic_DNA"/>
</dbReference>
<dbReference type="KEGG" id="qsa:O6P43_010142"/>
<evidence type="ECO:0000256" key="7">
    <source>
        <dbReference type="ARBA" id="ARBA00022741"/>
    </source>
</evidence>
<dbReference type="SUPFAM" id="SSF56112">
    <property type="entry name" value="Protein kinase-like (PK-like)"/>
    <property type="match status" value="1"/>
</dbReference>
<dbReference type="Gene3D" id="3.80.10.10">
    <property type="entry name" value="Ribonuclease Inhibitor"/>
    <property type="match status" value="3"/>
</dbReference>
<dbReference type="GO" id="GO:0016020">
    <property type="term" value="C:membrane"/>
    <property type="evidence" value="ECO:0007669"/>
    <property type="project" value="UniProtKB-SubCell"/>
</dbReference>
<keyword evidence="7" id="KW-0547">Nucleotide-binding</keyword>
<dbReference type="PROSITE" id="PS50011">
    <property type="entry name" value="PROTEIN_KINASE_DOM"/>
    <property type="match status" value="1"/>
</dbReference>
<keyword evidence="10 13" id="KW-0472">Membrane</keyword>
<proteinExistence type="predicted"/>
<dbReference type="InterPro" id="IPR003591">
    <property type="entry name" value="Leu-rich_rpt_typical-subtyp"/>
</dbReference>
<keyword evidence="9 13" id="KW-1133">Transmembrane helix</keyword>
<organism evidence="15 16">
    <name type="scientific">Quillaja saponaria</name>
    <name type="common">Soap bark tree</name>
    <dbReference type="NCBI Taxonomy" id="32244"/>
    <lineage>
        <taxon>Eukaryota</taxon>
        <taxon>Viridiplantae</taxon>
        <taxon>Streptophyta</taxon>
        <taxon>Embryophyta</taxon>
        <taxon>Tracheophyta</taxon>
        <taxon>Spermatophyta</taxon>
        <taxon>Magnoliopsida</taxon>
        <taxon>eudicotyledons</taxon>
        <taxon>Gunneridae</taxon>
        <taxon>Pentapetalae</taxon>
        <taxon>rosids</taxon>
        <taxon>fabids</taxon>
        <taxon>Fabales</taxon>
        <taxon>Quillajaceae</taxon>
        <taxon>Quillaja</taxon>
    </lineage>
</organism>
<dbReference type="FunFam" id="3.30.200.20:FF:000454">
    <property type="entry name" value="Leucine-rich repeat receptor-like tyrosine-protein kinase PXC3"/>
    <property type="match status" value="1"/>
</dbReference>
<evidence type="ECO:0000256" key="2">
    <source>
        <dbReference type="ARBA" id="ARBA00022614"/>
    </source>
</evidence>
<dbReference type="AlphaFoldDB" id="A0AAD7VE03"/>
<dbReference type="InterPro" id="IPR011009">
    <property type="entry name" value="Kinase-like_dom_sf"/>
</dbReference>
<sequence>MPPKLFGFTERSDTRSRSHIHGILLKILKVSCNWGKKKVSEFDGCLITLLGFQKTVELPIREDNPVMTILWLLSFLLAGLLSKCQVLGVQLQEQTILLAITKELGVPGWDANNSYYCSWPGISCGNHSLVEKLDLSRHGLQGNVSLISQLKALKQLDLSSNNFRGLIPPSFGNLSDLEVLDLSLNKFEGLIPLELGGLKNLKSLNLSYNSLVGEIPNEFHGLEKLQEFQISNNGLSGSIPDWVGNLTKLRVFTAYENQLDGSIPDNMGLFSELQLLNLHSNQLEGQIPESIFSQGKLEVLVLTQNDLTGNLPEEIGNCKGLSNIRIGNNYLIGTIPRTIGNVSSLTYFEADNNNLSGEIVSEFAECSNLTLLNLASNGFTGRIPPEFGQLMNLQELILSQNSLFGDIPNSFLRCKNLNKLELTNNRFNGTIPNEICNISRLQYLLLGQNSIRGEIPHEIGNCTKLLELQTGNNYLTGTIPSEIGHIRNLQIALNLSFNHLHGPLPPELGKLDKLVSLDVSSNRLYGSIPPELKGMVSLIEVNFSNNLLTGPVPTFVPFQKSSNSSFMGNKGLCGEPLNFSCGGLYGPHHKTSRHRVSYKIIVAIIGSCLAVFVSVIIVILLFMTRERREEVSKDAGIAEDETKSRPAIIAGTVFVENLRQAVDLDAAVKATLKDSNKVGSGTFSTTYRAVMPCGMVLSVKRLKSMDKTIIHHQNKMVRELERLSKICHDNLVLPIGYVIFEDVALLLHHFLPNGTLVELLHIISKQPKHQPDWPTRLSIAIGVAEGLAFLHHVAIIHLDISSGNVLLNADFRPLVGEIEISKLLDPSKGTASISAVAGSFGYIPPEYAYTMQVTAPGNVYSYGVVLLEILTTRLPVDEEFGEWVDLVKWVHCAPIRGETPEQILDASLSTVSFAWRKEMLAALKVALLCTDTTPAKRPKMKKVVEMLQEIKQN</sequence>
<dbReference type="SUPFAM" id="SSF52058">
    <property type="entry name" value="L domain-like"/>
    <property type="match status" value="2"/>
</dbReference>
<evidence type="ECO:0000256" key="12">
    <source>
        <dbReference type="ARBA" id="ARBA00023180"/>
    </source>
</evidence>
<dbReference type="PANTHER" id="PTHR48056">
    <property type="entry name" value="LRR RECEPTOR-LIKE SERINE/THREONINE-PROTEIN KINASE-RELATED"/>
    <property type="match status" value="1"/>
</dbReference>